<gene>
    <name evidence="1" type="ORF">DesyoDRAFT_0753</name>
</gene>
<name>H5XSW6_9FIRM</name>
<evidence type="ECO:0000313" key="1">
    <source>
        <dbReference type="EMBL" id="EHQ87929.1"/>
    </source>
</evidence>
<sequence>MLERPQSNPSRMVVIEDKKSGERFLVDLLRGQTYDKEQYMKITYEVPLKKEFWDLPRLSKSK</sequence>
<accession>H5XSW6</accession>
<reference evidence="1 2" key="1">
    <citation type="submission" date="2011-11" db="EMBL/GenBank/DDBJ databases">
        <title>The Noncontiguous Finished genome of Desulfosporosinus youngiae DSM 17734.</title>
        <authorList>
            <consortium name="US DOE Joint Genome Institute (JGI-PGF)"/>
            <person name="Lucas S."/>
            <person name="Han J."/>
            <person name="Lapidus A."/>
            <person name="Cheng J.-F."/>
            <person name="Goodwin L."/>
            <person name="Pitluck S."/>
            <person name="Peters L."/>
            <person name="Ovchinnikova G."/>
            <person name="Lu M."/>
            <person name="Land M.L."/>
            <person name="Hauser L."/>
            <person name="Pester M."/>
            <person name="Spring S."/>
            <person name="Ollivier B."/>
            <person name="Rattei T."/>
            <person name="Klenk H.-P."/>
            <person name="Wagner M."/>
            <person name="Loy A."/>
            <person name="Woyke T.J."/>
        </authorList>
    </citation>
    <scope>NUCLEOTIDE SEQUENCE [LARGE SCALE GENOMIC DNA]</scope>
    <source>
        <strain evidence="1 2">DSM 17734</strain>
    </source>
</reference>
<dbReference type="RefSeq" id="WP_007779563.1">
    <property type="nucleotide sequence ID" value="NZ_CM001441.1"/>
</dbReference>
<keyword evidence="2" id="KW-1185">Reference proteome</keyword>
<dbReference type="EMBL" id="CM001441">
    <property type="protein sequence ID" value="EHQ87929.1"/>
    <property type="molecule type" value="Genomic_DNA"/>
</dbReference>
<evidence type="ECO:0000313" key="2">
    <source>
        <dbReference type="Proteomes" id="UP000005104"/>
    </source>
</evidence>
<protein>
    <submittedName>
        <fullName evidence="1">Uncharacterized protein</fullName>
    </submittedName>
</protein>
<dbReference type="AlphaFoldDB" id="H5XSW6"/>
<proteinExistence type="predicted"/>
<organism evidence="1 2">
    <name type="scientific">Desulfosporosinus youngiae DSM 17734</name>
    <dbReference type="NCBI Taxonomy" id="768710"/>
    <lineage>
        <taxon>Bacteria</taxon>
        <taxon>Bacillati</taxon>
        <taxon>Bacillota</taxon>
        <taxon>Clostridia</taxon>
        <taxon>Eubacteriales</taxon>
        <taxon>Desulfitobacteriaceae</taxon>
        <taxon>Desulfosporosinus</taxon>
    </lineage>
</organism>
<dbReference type="HOGENOM" id="CLU_2914972_0_0_9"/>
<dbReference type="Proteomes" id="UP000005104">
    <property type="component" value="Chromosome"/>
</dbReference>